<comment type="caution">
    <text evidence="1">The sequence shown here is derived from an EMBL/GenBank/DDBJ whole genome shotgun (WGS) entry which is preliminary data.</text>
</comment>
<dbReference type="AlphaFoldDB" id="A0A0L6ZER9"/>
<evidence type="ECO:0000313" key="2">
    <source>
        <dbReference type="Proteomes" id="UP000037043"/>
    </source>
</evidence>
<sequence length="58" mass="6234">MDISLLSIVNNHNKINDGASLLVLKKAMDVSKDNAAGMTDLLKQSVNPNLGNILDRTV</sequence>
<dbReference type="Proteomes" id="UP000037043">
    <property type="component" value="Unassembled WGS sequence"/>
</dbReference>
<dbReference type="RefSeq" id="WP_074782801.1">
    <property type="nucleotide sequence ID" value="NZ_LHUR01000005.1"/>
</dbReference>
<dbReference type="PATRIC" id="fig|1121318.3.peg.154"/>
<evidence type="ECO:0000313" key="1">
    <source>
        <dbReference type="EMBL" id="KOA21484.1"/>
    </source>
</evidence>
<dbReference type="EMBL" id="LHUR01000005">
    <property type="protein sequence ID" value="KOA21484.1"/>
    <property type="molecule type" value="Genomic_DNA"/>
</dbReference>
<proteinExistence type="predicted"/>
<accession>A0A0L6ZER9</accession>
<organism evidence="1 2">
    <name type="scientific">Clostridium homopropionicum DSM 5847</name>
    <dbReference type="NCBI Taxonomy" id="1121318"/>
    <lineage>
        <taxon>Bacteria</taxon>
        <taxon>Bacillati</taxon>
        <taxon>Bacillota</taxon>
        <taxon>Clostridia</taxon>
        <taxon>Eubacteriales</taxon>
        <taxon>Clostridiaceae</taxon>
        <taxon>Clostridium</taxon>
    </lineage>
</organism>
<keyword evidence="2" id="KW-1185">Reference proteome</keyword>
<dbReference type="Pfam" id="PF14070">
    <property type="entry name" value="YjfB_motility"/>
    <property type="match status" value="1"/>
</dbReference>
<reference evidence="2" key="1">
    <citation type="submission" date="2015-08" db="EMBL/GenBank/DDBJ databases">
        <title>Genome sequence of the strict anaerobe Clostridium homopropionicum LuHBu1 (DSM 5847T).</title>
        <authorList>
            <person name="Poehlein A."/>
            <person name="Beck M."/>
            <person name="Schiel-Bengelsdorf B."/>
            <person name="Bengelsdorf F.R."/>
            <person name="Daniel R."/>
            <person name="Duerre P."/>
        </authorList>
    </citation>
    <scope>NUCLEOTIDE SEQUENCE [LARGE SCALE GENOMIC DNA]</scope>
    <source>
        <strain evidence="2">DSM 5847</strain>
    </source>
</reference>
<dbReference type="InterPro" id="IPR025906">
    <property type="entry name" value="YjfB_motility"/>
</dbReference>
<name>A0A0L6ZER9_9CLOT</name>
<evidence type="ECO:0008006" key="3">
    <source>
        <dbReference type="Google" id="ProtNLM"/>
    </source>
</evidence>
<protein>
    <recommendedName>
        <fullName evidence="3">Motility protein</fullName>
    </recommendedName>
</protein>
<gene>
    <name evidence="1" type="ORF">CLHOM_01550</name>
</gene>